<name>A0AAU7JRK6_9MICO</name>
<dbReference type="Pfam" id="PF02913">
    <property type="entry name" value="FAD-oxidase_C"/>
    <property type="match status" value="1"/>
</dbReference>
<proteinExistence type="predicted"/>
<evidence type="ECO:0000256" key="5">
    <source>
        <dbReference type="SAM" id="MobiDB-lite"/>
    </source>
</evidence>
<dbReference type="PANTHER" id="PTHR11748:SF103">
    <property type="entry name" value="GLYCOLATE OXIDASE SUBUNIT GLCE"/>
    <property type="match status" value="1"/>
</dbReference>
<dbReference type="Pfam" id="PF01565">
    <property type="entry name" value="FAD_binding_4"/>
    <property type="match status" value="1"/>
</dbReference>
<keyword evidence="4" id="KW-0560">Oxidoreductase</keyword>
<dbReference type="SUPFAM" id="SSF56176">
    <property type="entry name" value="FAD-binding/transporter-associated domain-like"/>
    <property type="match status" value="1"/>
</dbReference>
<evidence type="ECO:0000256" key="2">
    <source>
        <dbReference type="ARBA" id="ARBA00022630"/>
    </source>
</evidence>
<comment type="cofactor">
    <cofactor evidence="1">
        <name>FAD</name>
        <dbReference type="ChEBI" id="CHEBI:57692"/>
    </cofactor>
</comment>
<evidence type="ECO:0000259" key="6">
    <source>
        <dbReference type="PROSITE" id="PS51387"/>
    </source>
</evidence>
<evidence type="ECO:0000256" key="1">
    <source>
        <dbReference type="ARBA" id="ARBA00001974"/>
    </source>
</evidence>
<organism evidence="7">
    <name type="scientific">Pedococcus sp. KACC 23699</name>
    <dbReference type="NCBI Taxonomy" id="3149228"/>
    <lineage>
        <taxon>Bacteria</taxon>
        <taxon>Bacillati</taxon>
        <taxon>Actinomycetota</taxon>
        <taxon>Actinomycetes</taxon>
        <taxon>Micrococcales</taxon>
        <taxon>Intrasporangiaceae</taxon>
        <taxon>Pedococcus</taxon>
    </lineage>
</organism>
<dbReference type="GO" id="GO:0016491">
    <property type="term" value="F:oxidoreductase activity"/>
    <property type="evidence" value="ECO:0007669"/>
    <property type="project" value="UniProtKB-KW"/>
</dbReference>
<dbReference type="InterPro" id="IPR004113">
    <property type="entry name" value="FAD-bd_oxidored_4_C"/>
</dbReference>
<protein>
    <submittedName>
        <fullName evidence="7">FAD-binding oxidoreductase</fullName>
    </submittedName>
</protein>
<dbReference type="AlphaFoldDB" id="A0AAU7JRK6"/>
<dbReference type="InterPro" id="IPR016169">
    <property type="entry name" value="FAD-bd_PCMH_sub2"/>
</dbReference>
<dbReference type="PROSITE" id="PS51387">
    <property type="entry name" value="FAD_PCMH"/>
    <property type="match status" value="1"/>
</dbReference>
<dbReference type="SUPFAM" id="SSF55103">
    <property type="entry name" value="FAD-linked oxidases, C-terminal domain"/>
    <property type="match status" value="1"/>
</dbReference>
<feature type="domain" description="FAD-binding PCMH-type" evidence="6">
    <location>
        <begin position="25"/>
        <end position="203"/>
    </location>
</feature>
<dbReference type="GO" id="GO:0071949">
    <property type="term" value="F:FAD binding"/>
    <property type="evidence" value="ECO:0007669"/>
    <property type="project" value="InterPro"/>
</dbReference>
<dbReference type="PANTHER" id="PTHR11748">
    <property type="entry name" value="D-LACTATE DEHYDROGENASE"/>
    <property type="match status" value="1"/>
</dbReference>
<feature type="region of interest" description="Disordered" evidence="5">
    <location>
        <begin position="291"/>
        <end position="310"/>
    </location>
</feature>
<evidence type="ECO:0000256" key="3">
    <source>
        <dbReference type="ARBA" id="ARBA00022827"/>
    </source>
</evidence>
<reference evidence="7" key="1">
    <citation type="submission" date="2024-05" db="EMBL/GenBank/DDBJ databases">
        <authorList>
            <person name="Kim S."/>
            <person name="Heo J."/>
            <person name="Choi H."/>
            <person name="Choi Y."/>
            <person name="Kwon S.-W."/>
            <person name="Kim Y."/>
        </authorList>
    </citation>
    <scope>NUCLEOTIDE SEQUENCE</scope>
    <source>
        <strain evidence="7">KACC 23699</strain>
    </source>
</reference>
<evidence type="ECO:0000313" key="7">
    <source>
        <dbReference type="EMBL" id="XBO42880.1"/>
    </source>
</evidence>
<dbReference type="InterPro" id="IPR016166">
    <property type="entry name" value="FAD-bd_PCMH"/>
</dbReference>
<dbReference type="InterPro" id="IPR036318">
    <property type="entry name" value="FAD-bd_PCMH-like_sf"/>
</dbReference>
<dbReference type="RefSeq" id="WP_406830305.1">
    <property type="nucleotide sequence ID" value="NZ_CP157483.1"/>
</dbReference>
<dbReference type="Gene3D" id="3.30.465.10">
    <property type="match status" value="1"/>
</dbReference>
<sequence>MTAAHEALLRACDGHVTEGSDADAVHGMAPRWVASPATTAEVSAVMTAAAGDGLAVLTRGTGSKLRWGNPPHRLDVVLDTTRLDTLVEHAAGDLILVTGAGRLLSTLQDDVAGSGQRLGIDPTRSGTIGGTVATGTSGPMRLRHGAVRDLVIGMTLVRADGVVAKSGGKVVKNVAGYDLAKLLTGSFGTLGVITEVAFRLHPVPRERRWVTVPVDGPAAAQAAIQELVHSQQVPVAVEVDWADGRGSVTALLEGHADATHECADTVASALGAGAAICDLAPDWWGADLATTDATSGHSTSDDGDGSGGGPTLVRVTHEIAGAGRLLHAITELEERYGVVASYRGSPAVGVGCAVLDGEAATVVAATESLRAAATAIGGAVVVLEAPDAVRDRLDVWGPATALDLMRSVKQRFDPAGVLAPGRFVGGI</sequence>
<accession>A0AAU7JRK6</accession>
<dbReference type="EMBL" id="CP157483">
    <property type="protein sequence ID" value="XBO42880.1"/>
    <property type="molecule type" value="Genomic_DNA"/>
</dbReference>
<gene>
    <name evidence="7" type="ORF">ABEG17_15085</name>
</gene>
<keyword evidence="3" id="KW-0274">FAD</keyword>
<evidence type="ECO:0000256" key="4">
    <source>
        <dbReference type="ARBA" id="ARBA00023002"/>
    </source>
</evidence>
<dbReference type="InterPro" id="IPR006094">
    <property type="entry name" value="Oxid_FAD_bind_N"/>
</dbReference>
<dbReference type="InterPro" id="IPR016164">
    <property type="entry name" value="FAD-linked_Oxase-like_C"/>
</dbReference>
<keyword evidence="2" id="KW-0285">Flavoprotein</keyword>